<evidence type="ECO:0000313" key="2">
    <source>
        <dbReference type="Proteomes" id="UP000013989"/>
    </source>
</evidence>
<dbReference type="RefSeq" id="WP_016100034.1">
    <property type="nucleotide sequence ID" value="NZ_KB976771.1"/>
</dbReference>
<dbReference type="EMBL" id="AHEJ01000123">
    <property type="protein sequence ID" value="EOP50968.1"/>
    <property type="molecule type" value="Genomic_DNA"/>
</dbReference>
<proteinExistence type="predicted"/>
<name>A0A9W5Q9X6_BACCE</name>
<feature type="non-terminal residue" evidence="1">
    <location>
        <position position="1"/>
    </location>
</feature>
<organism evidence="1 2">
    <name type="scientific">Bacillus cereus ISP2954</name>
    <dbReference type="NCBI Taxonomy" id="1053215"/>
    <lineage>
        <taxon>Bacteria</taxon>
        <taxon>Bacillati</taxon>
        <taxon>Bacillota</taxon>
        <taxon>Bacilli</taxon>
        <taxon>Bacillales</taxon>
        <taxon>Bacillaceae</taxon>
        <taxon>Bacillus</taxon>
        <taxon>Bacillus cereus group</taxon>
    </lineage>
</organism>
<dbReference type="AlphaFoldDB" id="A0A9W5Q9X6"/>
<sequence>STLWKGVLKLKKLTTISVDARAKKRFDKVSQRLESKNASETLIKLIDYFEKADDKLFIELHDFFYKTMQQKYEDS</sequence>
<gene>
    <name evidence="1" type="ORF">IGU_06867</name>
</gene>
<accession>A0A9W5Q9X6</accession>
<evidence type="ECO:0000313" key="1">
    <source>
        <dbReference type="EMBL" id="EOP50968.1"/>
    </source>
</evidence>
<comment type="caution">
    <text evidence="1">The sequence shown here is derived from an EMBL/GenBank/DDBJ whole genome shotgun (WGS) entry which is preliminary data.</text>
</comment>
<reference evidence="1 2" key="1">
    <citation type="submission" date="2012-12" db="EMBL/GenBank/DDBJ databases">
        <title>The Genome Sequence of Bacillus cereus ISP2954.</title>
        <authorList>
            <consortium name="The Broad Institute Genome Sequencing Platform"/>
            <consortium name="The Broad Institute Genome Sequencing Center for Infectious Disease"/>
            <person name="Feldgarden M."/>
            <person name="Van der Auwera G.A."/>
            <person name="Mahillon J."/>
            <person name="Duprez V."/>
            <person name="Timmery S."/>
            <person name="Mattelet C."/>
            <person name="Dierick K."/>
            <person name="Sun M."/>
            <person name="Yu Z."/>
            <person name="Zhu L."/>
            <person name="Hu X."/>
            <person name="Shank E.B."/>
            <person name="Swiecicka I."/>
            <person name="Hansen B.M."/>
            <person name="Andrup L."/>
            <person name="Walker B."/>
            <person name="Young S.K."/>
            <person name="Zeng Q."/>
            <person name="Gargeya S."/>
            <person name="Fitzgerald M."/>
            <person name="Haas B."/>
            <person name="Abouelleil A."/>
            <person name="Alvarado L."/>
            <person name="Arachchi H.M."/>
            <person name="Berlin A.M."/>
            <person name="Chapman S.B."/>
            <person name="Dewar J."/>
            <person name="Goldberg J."/>
            <person name="Griggs A."/>
            <person name="Gujja S."/>
            <person name="Hansen M."/>
            <person name="Howarth C."/>
            <person name="Imamovic A."/>
            <person name="Larimer J."/>
            <person name="McCowan C."/>
            <person name="Murphy C."/>
            <person name="Neiman D."/>
            <person name="Pearson M."/>
            <person name="Priest M."/>
            <person name="Roberts A."/>
            <person name="Saif S."/>
            <person name="Shea T."/>
            <person name="Sisk P."/>
            <person name="Sykes S."/>
            <person name="Wortman J."/>
            <person name="Nusbaum C."/>
            <person name="Birren B."/>
        </authorList>
    </citation>
    <scope>NUCLEOTIDE SEQUENCE [LARGE SCALE GENOMIC DNA]</scope>
    <source>
        <strain evidence="1 2">ISP2954</strain>
    </source>
</reference>
<protein>
    <submittedName>
        <fullName evidence="1">Uncharacterized protein</fullName>
    </submittedName>
</protein>
<dbReference type="Proteomes" id="UP000013989">
    <property type="component" value="Unassembled WGS sequence"/>
</dbReference>